<dbReference type="Proteomes" id="UP000629468">
    <property type="component" value="Unassembled WGS sequence"/>
</dbReference>
<proteinExistence type="predicted"/>
<accession>A0A8H7F1F3</accession>
<gene>
    <name evidence="1" type="ORF">Agabi119p4_6174</name>
</gene>
<name>A0A8H7F1F3_AGABI</name>
<protein>
    <submittedName>
        <fullName evidence="1">Uncharacterized protein</fullName>
    </submittedName>
</protein>
<dbReference type="AlphaFoldDB" id="A0A8H7F1F3"/>
<organism evidence="1 2">
    <name type="scientific">Agaricus bisporus var. burnettii</name>
    <dbReference type="NCBI Taxonomy" id="192524"/>
    <lineage>
        <taxon>Eukaryota</taxon>
        <taxon>Fungi</taxon>
        <taxon>Dikarya</taxon>
        <taxon>Basidiomycota</taxon>
        <taxon>Agaricomycotina</taxon>
        <taxon>Agaricomycetes</taxon>
        <taxon>Agaricomycetidae</taxon>
        <taxon>Agaricales</taxon>
        <taxon>Agaricineae</taxon>
        <taxon>Agaricaceae</taxon>
        <taxon>Agaricus</taxon>
    </lineage>
</organism>
<comment type="caution">
    <text evidence="1">The sequence shown here is derived from an EMBL/GenBank/DDBJ whole genome shotgun (WGS) entry which is preliminary data.</text>
</comment>
<dbReference type="EMBL" id="JABXXO010000008">
    <property type="protein sequence ID" value="KAF7771863.1"/>
    <property type="molecule type" value="Genomic_DNA"/>
</dbReference>
<evidence type="ECO:0000313" key="2">
    <source>
        <dbReference type="Proteomes" id="UP000629468"/>
    </source>
</evidence>
<reference evidence="1 2" key="1">
    <citation type="journal article" name="Sci. Rep.">
        <title>Telomere-to-telomere assembled and centromere annotated genomes of the two main subspecies of the button mushroom Agaricus bisporus reveal especially polymorphic chromosome ends.</title>
        <authorList>
            <person name="Sonnenberg A.S.M."/>
            <person name="Sedaghat-Telgerd N."/>
            <person name="Lavrijssen B."/>
            <person name="Ohm R.A."/>
            <person name="Hendrickx P.M."/>
            <person name="Scholtmeijer K."/>
            <person name="Baars J.J.P."/>
            <person name="van Peer A."/>
        </authorList>
    </citation>
    <scope>NUCLEOTIDE SEQUENCE [LARGE SCALE GENOMIC DNA]</scope>
    <source>
        <strain evidence="1 2">H119_p4</strain>
    </source>
</reference>
<evidence type="ECO:0000313" key="1">
    <source>
        <dbReference type="EMBL" id="KAF7771863.1"/>
    </source>
</evidence>
<sequence length="601" mass="67339">MPHPLRAAFPPGFTFADYLSNTPPVTGHLMGLLPGFEVGLPCKVITFNPETKTAIVKAADGMEINVVNVEEPIKTRNVLFWGKVISKTTLQAGGHKPLKNNHNFERAQGVMEDLCRLPTWDEELPTPEELAEFEQLSLGPGGGCNSQDPHIKPPASLVAIYIMADTPDNSSRHPQTTPFTLAEFTQRGLFYYTKRLLGDLVVFGLTGECIDGIDDSRQQAHISCSSHCIADDSDLMVSRYYGSAFGISRGILVSIPITVHLNSPYLRALESPTHVKREVWGNEPPSHSIDYYRIPNFEFGVFGEKHSFNLIFPKLWSQERDQSSLPRTLTAAEYELWFEKVYVPAIRKLRINDIDINTIVPGRSWRKVPARLASELMDEIRLQLSLDINNPDWVRDFIVLHAIHEMKHAHVPSDESSESTLDRYLYDCGIHPDTFPTGEWYLDVGLEVTSRRRLCLQWMTSAHSVLAKEALRSIDDDDAASLTCFGADGYFRDVVNHLDEVSGFCFFPGSTRFPGGCKVVRAYTTDEDILGGDNAARCLTLKEVFQERFVQFLPTIETLIDTCVSARGEKPSKARLEVRVPLHHAHSVLLDVDPSVFGPTL</sequence>